<comment type="caution">
    <text evidence="2">The sequence shown here is derived from an EMBL/GenBank/DDBJ whole genome shotgun (WGS) entry which is preliminary data.</text>
</comment>
<feature type="region of interest" description="Disordered" evidence="1">
    <location>
        <begin position="113"/>
        <end position="137"/>
    </location>
</feature>
<name>A0A2H5P2L1_CITUN</name>
<gene>
    <name evidence="2" type="ORF">CUMW_096280</name>
</gene>
<reference evidence="2 3" key="1">
    <citation type="journal article" date="2017" name="Front. Genet.">
        <title>Draft sequencing of the heterozygous diploid genome of Satsuma (Citrus unshiu Marc.) using a hybrid assembly approach.</title>
        <authorList>
            <person name="Shimizu T."/>
            <person name="Tanizawa Y."/>
            <person name="Mochizuki T."/>
            <person name="Nagasaki H."/>
            <person name="Yoshioka T."/>
            <person name="Toyoda A."/>
            <person name="Fujiyama A."/>
            <person name="Kaminuma E."/>
            <person name="Nakamura Y."/>
        </authorList>
    </citation>
    <scope>NUCLEOTIDE SEQUENCE [LARGE SCALE GENOMIC DNA]</scope>
    <source>
        <strain evidence="3">cv. Miyagawa wase</strain>
    </source>
</reference>
<evidence type="ECO:0000256" key="1">
    <source>
        <dbReference type="SAM" id="MobiDB-lite"/>
    </source>
</evidence>
<dbReference type="EMBL" id="BDQV01000032">
    <property type="protein sequence ID" value="GAY46335.1"/>
    <property type="molecule type" value="Genomic_DNA"/>
</dbReference>
<proteinExistence type="predicted"/>
<organism evidence="2 3">
    <name type="scientific">Citrus unshiu</name>
    <name type="common">Satsuma mandarin</name>
    <name type="synonym">Citrus nobilis var. unshiu</name>
    <dbReference type="NCBI Taxonomy" id="55188"/>
    <lineage>
        <taxon>Eukaryota</taxon>
        <taxon>Viridiplantae</taxon>
        <taxon>Streptophyta</taxon>
        <taxon>Embryophyta</taxon>
        <taxon>Tracheophyta</taxon>
        <taxon>Spermatophyta</taxon>
        <taxon>Magnoliopsida</taxon>
        <taxon>eudicotyledons</taxon>
        <taxon>Gunneridae</taxon>
        <taxon>Pentapetalae</taxon>
        <taxon>rosids</taxon>
        <taxon>malvids</taxon>
        <taxon>Sapindales</taxon>
        <taxon>Rutaceae</taxon>
        <taxon>Aurantioideae</taxon>
        <taxon>Citrus</taxon>
    </lineage>
</organism>
<dbReference type="AlphaFoldDB" id="A0A2H5P2L1"/>
<accession>A0A2H5P2L1</accession>
<evidence type="ECO:0000313" key="2">
    <source>
        <dbReference type="EMBL" id="GAY46335.1"/>
    </source>
</evidence>
<protein>
    <submittedName>
        <fullName evidence="2">Uncharacterized protein</fullName>
    </submittedName>
</protein>
<sequence>MATSMLLPLDIIVDLLIRLTSEESATIQVRSEVIPFGNQRPRFHQTPISIGSVETNSDRSLFLSVLNRGKWEWERSGVPHLFGTCGLFGLFVEWRRIEMTVVMEGVRRAGETRLKPAKQQKKRSEVEPGVAGDHTPTLKSELGYLRLESLQALGVAGKAGGPNCHNITLLADSLA</sequence>
<keyword evidence="3" id="KW-1185">Reference proteome</keyword>
<dbReference type="Proteomes" id="UP000236630">
    <property type="component" value="Unassembled WGS sequence"/>
</dbReference>
<evidence type="ECO:0000313" key="3">
    <source>
        <dbReference type="Proteomes" id="UP000236630"/>
    </source>
</evidence>